<evidence type="ECO:0000313" key="2">
    <source>
        <dbReference type="Proteomes" id="UP000070565"/>
    </source>
</evidence>
<protein>
    <submittedName>
        <fullName evidence="1">Uncharacterized protein</fullName>
    </submittedName>
</protein>
<dbReference type="Proteomes" id="UP000070565">
    <property type="component" value="Unassembled WGS sequence"/>
</dbReference>
<dbReference type="EMBL" id="LHXZ01000044">
    <property type="protein sequence ID" value="KXB02929.1"/>
    <property type="molecule type" value="Genomic_DNA"/>
</dbReference>
<name>A0A133V931_9EURY</name>
<comment type="caution">
    <text evidence="1">The sequence shown here is derived from an EMBL/GenBank/DDBJ whole genome shotgun (WGS) entry which is preliminary data.</text>
</comment>
<evidence type="ECO:0000313" key="1">
    <source>
        <dbReference type="EMBL" id="KXB02929.1"/>
    </source>
</evidence>
<sequence>MVNINFKPIEEVVILEEIRFDNPQDFFKDLRSGAPPGATVTALWAEGIVFRHQGLPLNVEPVVKERMEGKVYWSSVKYAEMPEFKESASVGRETIGIAKAGSPTLKEIAKELRSRIKESG</sequence>
<reference evidence="1 2" key="1">
    <citation type="journal article" date="2016" name="Sci. Rep.">
        <title>Metabolic traits of an uncultured archaeal lineage -MSBL1- from brine pools of the Red Sea.</title>
        <authorList>
            <person name="Mwirichia R."/>
            <person name="Alam I."/>
            <person name="Rashid M."/>
            <person name="Vinu M."/>
            <person name="Ba-Alawi W."/>
            <person name="Anthony Kamau A."/>
            <person name="Kamanda Ngugi D."/>
            <person name="Goker M."/>
            <person name="Klenk H.P."/>
            <person name="Bajic V."/>
            <person name="Stingl U."/>
        </authorList>
    </citation>
    <scope>NUCLEOTIDE SEQUENCE [LARGE SCALE GENOMIC DNA]</scope>
    <source>
        <strain evidence="1">SCGC-AAA261F19</strain>
    </source>
</reference>
<accession>A0A133V931</accession>
<keyword evidence="2" id="KW-1185">Reference proteome</keyword>
<gene>
    <name evidence="1" type="ORF">AKJ45_03065</name>
</gene>
<dbReference type="AlphaFoldDB" id="A0A133V931"/>
<organism evidence="1 2">
    <name type="scientific">candidate division MSBL1 archaeon SCGC-AAA261F19</name>
    <dbReference type="NCBI Taxonomy" id="1698275"/>
    <lineage>
        <taxon>Archaea</taxon>
        <taxon>Methanobacteriati</taxon>
        <taxon>Methanobacteriota</taxon>
        <taxon>candidate division MSBL1</taxon>
    </lineage>
</organism>
<proteinExistence type="predicted"/>